<evidence type="ECO:0000313" key="1">
    <source>
        <dbReference type="EMBL" id="SNZ01720.1"/>
    </source>
</evidence>
<proteinExistence type="predicted"/>
<name>A0A285MWZ1_9FLAO</name>
<keyword evidence="2" id="KW-1185">Reference proteome</keyword>
<reference evidence="2" key="1">
    <citation type="submission" date="2017-09" db="EMBL/GenBank/DDBJ databases">
        <authorList>
            <person name="Varghese N."/>
            <person name="Submissions S."/>
        </authorList>
    </citation>
    <scope>NUCLEOTIDE SEQUENCE [LARGE SCALE GENOMIC DNA]</scope>
    <source>
        <strain evidence="2">DSM 25885</strain>
    </source>
</reference>
<dbReference type="Proteomes" id="UP000219048">
    <property type="component" value="Unassembled WGS sequence"/>
</dbReference>
<evidence type="ECO:0000313" key="2">
    <source>
        <dbReference type="Proteomes" id="UP000219048"/>
    </source>
</evidence>
<dbReference type="AlphaFoldDB" id="A0A285MWZ1"/>
<gene>
    <name evidence="1" type="ORF">SAMN06265377_3562</name>
</gene>
<organism evidence="1 2">
    <name type="scientific">Flagellimonas pacifica</name>
    <dbReference type="NCBI Taxonomy" id="1247520"/>
    <lineage>
        <taxon>Bacteria</taxon>
        <taxon>Pseudomonadati</taxon>
        <taxon>Bacteroidota</taxon>
        <taxon>Flavobacteriia</taxon>
        <taxon>Flavobacteriales</taxon>
        <taxon>Flavobacteriaceae</taxon>
        <taxon>Flagellimonas</taxon>
    </lineage>
</organism>
<protein>
    <submittedName>
        <fullName evidence="1">Uncharacterized protein</fullName>
    </submittedName>
</protein>
<dbReference type="EMBL" id="OBEH01000006">
    <property type="protein sequence ID" value="SNZ01720.1"/>
    <property type="molecule type" value="Genomic_DNA"/>
</dbReference>
<sequence length="76" mass="8540">MFPITLLVGRCPEKDKKKPSAKKKLGMELNLLVWGTGIPCNNKRAHARVVSHLLIVSLQKITSFQTKTPSESFKCF</sequence>
<accession>A0A285MWZ1</accession>